<dbReference type="GO" id="GO:0061630">
    <property type="term" value="F:ubiquitin protein ligase activity"/>
    <property type="evidence" value="ECO:0007669"/>
    <property type="project" value="UniProtKB-EC"/>
</dbReference>
<dbReference type="InterPro" id="IPR045191">
    <property type="entry name" value="MBR1/2-like"/>
</dbReference>
<evidence type="ECO:0000256" key="9">
    <source>
        <dbReference type="SAM" id="MobiDB-lite"/>
    </source>
</evidence>
<evidence type="ECO:0000259" key="10">
    <source>
        <dbReference type="PROSITE" id="PS50089"/>
    </source>
</evidence>
<dbReference type="OrthoDB" id="8062037at2759"/>
<dbReference type="GO" id="GO:0008270">
    <property type="term" value="F:zinc ion binding"/>
    <property type="evidence" value="ECO:0007669"/>
    <property type="project" value="UniProtKB-KW"/>
</dbReference>
<dbReference type="SMART" id="SM00184">
    <property type="entry name" value="RING"/>
    <property type="match status" value="1"/>
</dbReference>
<keyword evidence="5 8" id="KW-0863">Zinc-finger</keyword>
<dbReference type="InParanoid" id="A0A2G5CQ38"/>
<dbReference type="STRING" id="218851.A0A2G5CQ38"/>
<accession>A0A2G5CQ38</accession>
<keyword evidence="6" id="KW-0833">Ubl conjugation pathway</keyword>
<proteinExistence type="predicted"/>
<dbReference type="Pfam" id="PF13639">
    <property type="entry name" value="zf-RING_2"/>
    <property type="match status" value="1"/>
</dbReference>
<feature type="domain" description="RING-type" evidence="10">
    <location>
        <begin position="339"/>
        <end position="380"/>
    </location>
</feature>
<evidence type="ECO:0000256" key="1">
    <source>
        <dbReference type="ARBA" id="ARBA00000900"/>
    </source>
</evidence>
<evidence type="ECO:0000256" key="3">
    <source>
        <dbReference type="ARBA" id="ARBA00022679"/>
    </source>
</evidence>
<sequence>MAAVSVAENSSIETTEQIRFRRSRNNNNNNNNNNPTSPLPPSPQISPLLQSTRCKPTISSLFLSTFTNPTTTNNVSNLGSNGSSTVKLKKKNFTSSTFRGLGCASSSQVTTPAVVIRSSADWQAKKVRKKKQRNSNKIKNQNQQQQQQQTIATNTISPNPVVVLPDVWCAPGIGFATDATSIDCVVSRRPVQGRGRTDGGERLNHRERSCITRRAANLEHISILDSPDNMETSRFGSDVYGARHHRHFRHRSPGGLAEIMMFQSSLMMGGRSDGYDRHRDWRLDVDRMSYEELLELGDKIGYVSTGLREDEILRCLRKTKHALLGALSSRFSPDMDWKCSICQEEYTTDDEVGKLECDHSYHMCCIKQWLLQKNTCPVCKVAAASQY</sequence>
<protein>
    <recommendedName>
        <fullName evidence="2">RING-type E3 ubiquitin transferase</fullName>
        <ecNumber evidence="2">2.3.2.27</ecNumber>
    </recommendedName>
</protein>
<dbReference type="Gene3D" id="3.30.40.10">
    <property type="entry name" value="Zinc/RING finger domain, C3HC4 (zinc finger)"/>
    <property type="match status" value="1"/>
</dbReference>
<evidence type="ECO:0000256" key="6">
    <source>
        <dbReference type="ARBA" id="ARBA00022786"/>
    </source>
</evidence>
<feature type="compositionally biased region" description="Low complexity" evidence="9">
    <location>
        <begin position="25"/>
        <end position="36"/>
    </location>
</feature>
<evidence type="ECO:0000256" key="5">
    <source>
        <dbReference type="ARBA" id="ARBA00022771"/>
    </source>
</evidence>
<evidence type="ECO:0000313" key="12">
    <source>
        <dbReference type="Proteomes" id="UP000230069"/>
    </source>
</evidence>
<comment type="catalytic activity">
    <reaction evidence="1">
        <text>S-ubiquitinyl-[E2 ubiquitin-conjugating enzyme]-L-cysteine + [acceptor protein]-L-lysine = [E2 ubiquitin-conjugating enzyme]-L-cysteine + N(6)-ubiquitinyl-[acceptor protein]-L-lysine.</text>
        <dbReference type="EC" id="2.3.2.27"/>
    </reaction>
</comment>
<organism evidence="11 12">
    <name type="scientific">Aquilegia coerulea</name>
    <name type="common">Rocky mountain columbine</name>
    <dbReference type="NCBI Taxonomy" id="218851"/>
    <lineage>
        <taxon>Eukaryota</taxon>
        <taxon>Viridiplantae</taxon>
        <taxon>Streptophyta</taxon>
        <taxon>Embryophyta</taxon>
        <taxon>Tracheophyta</taxon>
        <taxon>Spermatophyta</taxon>
        <taxon>Magnoliopsida</taxon>
        <taxon>Ranunculales</taxon>
        <taxon>Ranunculaceae</taxon>
        <taxon>Thalictroideae</taxon>
        <taxon>Aquilegia</taxon>
    </lineage>
</organism>
<name>A0A2G5CQ38_AQUCA</name>
<dbReference type="PANTHER" id="PTHR22937:SF122">
    <property type="entry name" value="RING-TYPE E3 UBIQUITIN TRANSFERASE"/>
    <property type="match status" value="1"/>
</dbReference>
<keyword evidence="3" id="KW-0808">Transferase</keyword>
<keyword evidence="7" id="KW-0862">Zinc</keyword>
<dbReference type="Proteomes" id="UP000230069">
    <property type="component" value="Unassembled WGS sequence"/>
</dbReference>
<dbReference type="SUPFAM" id="SSF57850">
    <property type="entry name" value="RING/U-box"/>
    <property type="match status" value="1"/>
</dbReference>
<dbReference type="InterPro" id="IPR001841">
    <property type="entry name" value="Znf_RING"/>
</dbReference>
<dbReference type="PROSITE" id="PS50089">
    <property type="entry name" value="ZF_RING_2"/>
    <property type="match status" value="1"/>
</dbReference>
<feature type="compositionally biased region" description="Basic residues" evidence="9">
    <location>
        <begin position="125"/>
        <end position="136"/>
    </location>
</feature>
<evidence type="ECO:0000256" key="7">
    <source>
        <dbReference type="ARBA" id="ARBA00022833"/>
    </source>
</evidence>
<feature type="region of interest" description="Disordered" evidence="9">
    <location>
        <begin position="1"/>
        <end position="47"/>
    </location>
</feature>
<dbReference type="PANTHER" id="PTHR22937">
    <property type="entry name" value="E3 UBIQUITIN-PROTEIN LIGASE RNF165"/>
    <property type="match status" value="1"/>
</dbReference>
<feature type="compositionally biased region" description="Low complexity" evidence="9">
    <location>
        <begin position="137"/>
        <end position="149"/>
    </location>
</feature>
<dbReference type="EC" id="2.3.2.27" evidence="2"/>
<evidence type="ECO:0000256" key="4">
    <source>
        <dbReference type="ARBA" id="ARBA00022723"/>
    </source>
</evidence>
<keyword evidence="4" id="KW-0479">Metal-binding</keyword>
<evidence type="ECO:0000313" key="11">
    <source>
        <dbReference type="EMBL" id="PIA33424.1"/>
    </source>
</evidence>
<dbReference type="EMBL" id="KZ305058">
    <property type="protein sequence ID" value="PIA33424.1"/>
    <property type="molecule type" value="Genomic_DNA"/>
</dbReference>
<dbReference type="AlphaFoldDB" id="A0A2G5CQ38"/>
<feature type="region of interest" description="Disordered" evidence="9">
    <location>
        <begin position="121"/>
        <end position="149"/>
    </location>
</feature>
<feature type="compositionally biased region" description="Polar residues" evidence="9">
    <location>
        <begin position="7"/>
        <end position="17"/>
    </location>
</feature>
<gene>
    <name evidence="11" type="ORF">AQUCO_04100093v1</name>
</gene>
<dbReference type="InterPro" id="IPR013083">
    <property type="entry name" value="Znf_RING/FYVE/PHD"/>
</dbReference>
<evidence type="ECO:0000256" key="8">
    <source>
        <dbReference type="PROSITE-ProRule" id="PRU00175"/>
    </source>
</evidence>
<reference evidence="11 12" key="1">
    <citation type="submission" date="2017-09" db="EMBL/GenBank/DDBJ databases">
        <title>WGS assembly of Aquilegia coerulea Goldsmith.</title>
        <authorList>
            <person name="Hodges S."/>
            <person name="Kramer E."/>
            <person name="Nordborg M."/>
            <person name="Tomkins J."/>
            <person name="Borevitz J."/>
            <person name="Derieg N."/>
            <person name="Yan J."/>
            <person name="Mihaltcheva S."/>
            <person name="Hayes R.D."/>
            <person name="Rokhsar D."/>
        </authorList>
    </citation>
    <scope>NUCLEOTIDE SEQUENCE [LARGE SCALE GENOMIC DNA]</scope>
    <source>
        <strain evidence="12">cv. Goldsmith</strain>
    </source>
</reference>
<dbReference type="FunCoup" id="A0A2G5CQ38">
    <property type="interactions" value="765"/>
</dbReference>
<keyword evidence="12" id="KW-1185">Reference proteome</keyword>
<evidence type="ECO:0000256" key="2">
    <source>
        <dbReference type="ARBA" id="ARBA00012483"/>
    </source>
</evidence>